<dbReference type="WBParaSite" id="HNAJ_0000992101-mRNA-1">
    <property type="protein sequence ID" value="HNAJ_0000992101-mRNA-1"/>
    <property type="gene ID" value="HNAJ_0000992101"/>
</dbReference>
<evidence type="ECO:0000313" key="4">
    <source>
        <dbReference type="Proteomes" id="UP000278807"/>
    </source>
</evidence>
<organism evidence="5">
    <name type="scientific">Rodentolepis nana</name>
    <name type="common">Dwarf tapeworm</name>
    <name type="synonym">Hymenolepis nana</name>
    <dbReference type="NCBI Taxonomy" id="102285"/>
    <lineage>
        <taxon>Eukaryota</taxon>
        <taxon>Metazoa</taxon>
        <taxon>Spiralia</taxon>
        <taxon>Lophotrochozoa</taxon>
        <taxon>Platyhelminthes</taxon>
        <taxon>Cestoda</taxon>
        <taxon>Eucestoda</taxon>
        <taxon>Cyclophyllidea</taxon>
        <taxon>Hymenolepididae</taxon>
        <taxon>Rodentolepis</taxon>
    </lineage>
</organism>
<sequence>MLKFAPSERSSSAPVSPVSGYDSPTPLLEHSRLPATTCGQRQPPPVTIHRSNRSRGVRWKPPVTYRRGLSPQQSEMSLSAPSSPGNGSSFYEQVPMDGFENTEDDDTDYDRPYRRPWVSNFEEAFRRHRHLRFNNHNNGHSNRHHGHSRLYLPNQQQTYHSQGRHLGGTQDLLALLQKLGLESLHQRFLQNGFSRIDQLGCLTRQRLIDMGVESAEVRASLLTAAQLLTNSRIEMPVCCLNEERDASMGNRTNIGLYASGDIIFPTSSDYWLLQGNADLHGNDSLASQRSNSLGTNYSGEFKVPPPPRVFDRTGARFFNGGNMGSLQKDTIPEEYPIGRPKTPVGILRKTSEKNQSNSEANRFGLPDSGRKRTGSTPKSVKIDESSLQHQNVQLQTDNLEAIVAERLRIEWIDLTKVPYTNSAGESGIPIRLVERYAEETGNDFMEIALAFESLRERALRIASLPFVSLNEE</sequence>
<gene>
    <name evidence="3" type="ORF">HNAJ_LOCUS9916</name>
</gene>
<dbReference type="InterPro" id="IPR013761">
    <property type="entry name" value="SAM/pointed_sf"/>
</dbReference>
<feature type="compositionally biased region" description="Polar residues" evidence="1">
    <location>
        <begin position="70"/>
        <end position="91"/>
    </location>
</feature>
<evidence type="ECO:0000256" key="1">
    <source>
        <dbReference type="SAM" id="MobiDB-lite"/>
    </source>
</evidence>
<dbReference type="OrthoDB" id="6261060at2759"/>
<name>A0A0R3TQU1_RODNA</name>
<proteinExistence type="predicted"/>
<protein>
    <submittedName>
        <fullName evidence="5">SAM domain-containing protein</fullName>
    </submittedName>
</protein>
<dbReference type="EMBL" id="UZAE01012800">
    <property type="protein sequence ID" value="VDO06745.1"/>
    <property type="molecule type" value="Genomic_DNA"/>
</dbReference>
<accession>A0A0R3TQU1</accession>
<reference evidence="5" key="1">
    <citation type="submission" date="2017-02" db="UniProtKB">
        <authorList>
            <consortium name="WormBaseParasite"/>
        </authorList>
    </citation>
    <scope>IDENTIFICATION</scope>
</reference>
<feature type="domain" description="SAM" evidence="2">
    <location>
        <begin position="164"/>
        <end position="231"/>
    </location>
</feature>
<dbReference type="STRING" id="102285.A0A0R3TQU1"/>
<evidence type="ECO:0000313" key="3">
    <source>
        <dbReference type="EMBL" id="VDO06745.1"/>
    </source>
</evidence>
<reference evidence="3 4" key="2">
    <citation type="submission" date="2018-11" db="EMBL/GenBank/DDBJ databases">
        <authorList>
            <consortium name="Pathogen Informatics"/>
        </authorList>
    </citation>
    <scope>NUCLEOTIDE SEQUENCE [LARGE SCALE GENOMIC DNA]</scope>
</reference>
<dbReference type="Gene3D" id="1.10.150.50">
    <property type="entry name" value="Transcription Factor, Ets-1"/>
    <property type="match status" value="1"/>
</dbReference>
<evidence type="ECO:0000259" key="2">
    <source>
        <dbReference type="SMART" id="SM00454"/>
    </source>
</evidence>
<keyword evidence="4" id="KW-1185">Reference proteome</keyword>
<dbReference type="Pfam" id="PF07647">
    <property type="entry name" value="SAM_2"/>
    <property type="match status" value="1"/>
</dbReference>
<dbReference type="SUPFAM" id="SSF47769">
    <property type="entry name" value="SAM/Pointed domain"/>
    <property type="match status" value="1"/>
</dbReference>
<feature type="region of interest" description="Disordered" evidence="1">
    <location>
        <begin position="321"/>
        <end position="384"/>
    </location>
</feature>
<dbReference type="InterPro" id="IPR058666">
    <property type="entry name" value="SASH1/NUB1_homeodomain"/>
</dbReference>
<dbReference type="PANTHER" id="PTHR12301">
    <property type="entry name" value="SAM-DOMAIN, SH3 AND NUCLEAR LOCALIZATION SIGNALS PROTEIN RELATED"/>
    <property type="match status" value="1"/>
</dbReference>
<dbReference type="AlphaFoldDB" id="A0A0R3TQU1"/>
<evidence type="ECO:0000313" key="5">
    <source>
        <dbReference type="WBParaSite" id="HNAJ_0000992101-mRNA-1"/>
    </source>
</evidence>
<dbReference type="PANTHER" id="PTHR12301:SF11">
    <property type="entry name" value="PH DOMAIN-CONTAINING PROTEIN"/>
    <property type="match status" value="1"/>
</dbReference>
<feature type="region of interest" description="Disordered" evidence="1">
    <location>
        <begin position="1"/>
        <end position="92"/>
    </location>
</feature>
<dbReference type="Proteomes" id="UP000278807">
    <property type="component" value="Unassembled WGS sequence"/>
</dbReference>
<dbReference type="InterPro" id="IPR001660">
    <property type="entry name" value="SAM"/>
</dbReference>
<dbReference type="InterPro" id="IPR051725">
    <property type="entry name" value="SAM-SH3_domain_protein"/>
</dbReference>
<dbReference type="SMART" id="SM00454">
    <property type="entry name" value="SAM"/>
    <property type="match status" value="1"/>
</dbReference>
<dbReference type="Pfam" id="PF26285">
    <property type="entry name" value="SASH1_Homeodomain"/>
    <property type="match status" value="1"/>
</dbReference>